<reference evidence="1 2" key="1">
    <citation type="journal article" date="2018" name="Biotechnol. Adv.">
        <title>Improved genomic resources and new bioinformatic workflow for the carcinogenic parasite Clonorchis sinensis: Biotechnological implications.</title>
        <authorList>
            <person name="Wang D."/>
            <person name="Korhonen P.K."/>
            <person name="Gasser R.B."/>
            <person name="Young N.D."/>
        </authorList>
    </citation>
    <scope>NUCLEOTIDE SEQUENCE [LARGE SCALE GENOMIC DNA]</scope>
    <source>
        <strain evidence="1">Cs-k2</strain>
    </source>
</reference>
<evidence type="ECO:0000313" key="1">
    <source>
        <dbReference type="EMBL" id="KAG5454953.1"/>
    </source>
</evidence>
<evidence type="ECO:0000313" key="2">
    <source>
        <dbReference type="Proteomes" id="UP000286415"/>
    </source>
</evidence>
<protein>
    <submittedName>
        <fullName evidence="1">Uncharacterized protein</fullName>
    </submittedName>
</protein>
<dbReference type="Proteomes" id="UP000286415">
    <property type="component" value="Unassembled WGS sequence"/>
</dbReference>
<keyword evidence="2" id="KW-1185">Reference proteome</keyword>
<name>A0A3R7F7F5_CLOSI</name>
<gene>
    <name evidence="1" type="ORF">CSKR_105889</name>
</gene>
<sequence length="160" mass="17741">MHYPKSFSTNYLNWVVYRGLDKLFISHGISHSLEKGLQPNLASRYHITQKIKNNLTLALKTVISAPFDSDVNLVSATRFSPEGDASTFKVKPVLLLVMGVIHCARELDPRGSTLFIRLLKTFRPPRTGSALVGAHHVGAVTKFPSISCSARTIYMDTQAQ</sequence>
<proteinExistence type="predicted"/>
<organism evidence="1 2">
    <name type="scientific">Clonorchis sinensis</name>
    <name type="common">Chinese liver fluke</name>
    <dbReference type="NCBI Taxonomy" id="79923"/>
    <lineage>
        <taxon>Eukaryota</taxon>
        <taxon>Metazoa</taxon>
        <taxon>Spiralia</taxon>
        <taxon>Lophotrochozoa</taxon>
        <taxon>Platyhelminthes</taxon>
        <taxon>Trematoda</taxon>
        <taxon>Digenea</taxon>
        <taxon>Opisthorchiida</taxon>
        <taxon>Opisthorchiata</taxon>
        <taxon>Opisthorchiidae</taxon>
        <taxon>Clonorchis</taxon>
    </lineage>
</organism>
<comment type="caution">
    <text evidence="1">The sequence shown here is derived from an EMBL/GenBank/DDBJ whole genome shotgun (WGS) entry which is preliminary data.</text>
</comment>
<dbReference type="EMBL" id="NIRI02000005">
    <property type="protein sequence ID" value="KAG5454953.1"/>
    <property type="molecule type" value="Genomic_DNA"/>
</dbReference>
<reference evidence="1 2" key="2">
    <citation type="journal article" date="2021" name="Genomics">
        <title>High-quality reference genome for Clonorchis sinensis.</title>
        <authorList>
            <person name="Young N.D."/>
            <person name="Stroehlein A.J."/>
            <person name="Kinkar L."/>
            <person name="Wang T."/>
            <person name="Sohn W.M."/>
            <person name="Chang B.C.H."/>
            <person name="Kaur P."/>
            <person name="Weisz D."/>
            <person name="Dudchenko O."/>
            <person name="Aiden E.L."/>
            <person name="Korhonen P.K."/>
            <person name="Gasser R.B."/>
        </authorList>
    </citation>
    <scope>NUCLEOTIDE SEQUENCE [LARGE SCALE GENOMIC DNA]</scope>
    <source>
        <strain evidence="1">Cs-k2</strain>
    </source>
</reference>
<dbReference type="AlphaFoldDB" id="A0A3R7F7F5"/>
<accession>A0A3R7F7F5</accession>
<dbReference type="InParanoid" id="A0A3R7F7F5"/>